<dbReference type="GO" id="GO:0009239">
    <property type="term" value="P:enterobactin biosynthetic process"/>
    <property type="evidence" value="ECO:0007669"/>
    <property type="project" value="TreeGrafter"/>
</dbReference>
<dbReference type="Pfam" id="PF00668">
    <property type="entry name" value="Condensation"/>
    <property type="match status" value="1"/>
</dbReference>
<name>A0A814XE16_9BILA</name>
<dbReference type="InterPro" id="IPR023213">
    <property type="entry name" value="CAT-like_dom_sf"/>
</dbReference>
<reference evidence="3" key="1">
    <citation type="submission" date="2021-02" db="EMBL/GenBank/DDBJ databases">
        <authorList>
            <person name="Nowell W R."/>
        </authorList>
    </citation>
    <scope>NUCLEOTIDE SEQUENCE</scope>
</reference>
<dbReference type="Gene3D" id="3.30.559.10">
    <property type="entry name" value="Chloramphenicol acetyltransferase-like domain"/>
    <property type="match status" value="1"/>
</dbReference>
<dbReference type="OrthoDB" id="10022786at2759"/>
<dbReference type="GO" id="GO:0043041">
    <property type="term" value="P:amino acid activation for nonribosomal peptide biosynthetic process"/>
    <property type="evidence" value="ECO:0007669"/>
    <property type="project" value="TreeGrafter"/>
</dbReference>
<proteinExistence type="predicted"/>
<sequence>MLSRERLAAGTNPHKEPQFTTSGRTEAVASFIQQRIWLHDQLYSHSSDLSVYNILVPLIIKQGSLSIERIRSVLLTLIEQHSVLRTAVRFNPQSNQIEQYIQAATDEIYSFQHSRNINTSEQLDQLLTKESTGKIFDFEKGKVLRCHIVQRQDDNNTESLLYENDIIALRFHHITFDNSSLMPFIKAFKQIDLTNEQQSIFSVSQYIDFAIHEQMLLADTNIDSKMNKVRRYWSNLMDGYDWNRIQHFVPDENKTDQVRSGRAYSIVLSFDESIVDAMISFASSNNLTMFSLSFACYFVFLYKLINMDDDNLCVRSVLANRPKQEMKDITGMFVNLVPYRMKMEANNSFEYLIRKIPELSSNVLEHSCLPYQQIINSQDQQNHQVLPSTLFQYESLVSSVTAKNNIESSTIEGNYVLAVYFDRD</sequence>
<accession>A0A814XE16</accession>
<dbReference type="Gene3D" id="3.30.559.30">
    <property type="entry name" value="Nonribosomal peptide synthetase, condensation domain"/>
    <property type="match status" value="1"/>
</dbReference>
<feature type="compositionally biased region" description="Basic and acidic residues" evidence="1">
    <location>
        <begin position="1"/>
        <end position="17"/>
    </location>
</feature>
<dbReference type="AlphaFoldDB" id="A0A814XE16"/>
<dbReference type="Proteomes" id="UP000663832">
    <property type="component" value="Unassembled WGS sequence"/>
</dbReference>
<keyword evidence="5" id="KW-1185">Reference proteome</keyword>
<protein>
    <recommendedName>
        <fullName evidence="2">Condensation domain-containing protein</fullName>
    </recommendedName>
</protein>
<feature type="domain" description="Condensation" evidence="2">
    <location>
        <begin position="26"/>
        <end position="399"/>
    </location>
</feature>
<dbReference type="InterPro" id="IPR001242">
    <property type="entry name" value="Condensation_dom"/>
</dbReference>
<evidence type="ECO:0000313" key="6">
    <source>
        <dbReference type="Proteomes" id="UP000663877"/>
    </source>
</evidence>
<dbReference type="Proteomes" id="UP000663877">
    <property type="component" value="Unassembled WGS sequence"/>
</dbReference>
<comment type="caution">
    <text evidence="3">The sequence shown here is derived from an EMBL/GenBank/DDBJ whole genome shotgun (WGS) entry which is preliminary data.</text>
</comment>
<evidence type="ECO:0000259" key="2">
    <source>
        <dbReference type="Pfam" id="PF00668"/>
    </source>
</evidence>
<evidence type="ECO:0000313" key="4">
    <source>
        <dbReference type="EMBL" id="CAF1501591.1"/>
    </source>
</evidence>
<dbReference type="EMBL" id="CAJNOI010000261">
    <property type="protein sequence ID" value="CAF1215246.1"/>
    <property type="molecule type" value="Genomic_DNA"/>
</dbReference>
<dbReference type="PANTHER" id="PTHR45527">
    <property type="entry name" value="NONRIBOSOMAL PEPTIDE SYNTHETASE"/>
    <property type="match status" value="1"/>
</dbReference>
<organism evidence="3 6">
    <name type="scientific">Adineta steineri</name>
    <dbReference type="NCBI Taxonomy" id="433720"/>
    <lineage>
        <taxon>Eukaryota</taxon>
        <taxon>Metazoa</taxon>
        <taxon>Spiralia</taxon>
        <taxon>Gnathifera</taxon>
        <taxon>Rotifera</taxon>
        <taxon>Eurotatoria</taxon>
        <taxon>Bdelloidea</taxon>
        <taxon>Adinetida</taxon>
        <taxon>Adinetidae</taxon>
        <taxon>Adineta</taxon>
    </lineage>
</organism>
<dbReference type="PANTHER" id="PTHR45527:SF1">
    <property type="entry name" value="FATTY ACID SYNTHASE"/>
    <property type="match status" value="1"/>
</dbReference>
<evidence type="ECO:0000256" key="1">
    <source>
        <dbReference type="SAM" id="MobiDB-lite"/>
    </source>
</evidence>
<dbReference type="EMBL" id="CAJNOM010000561">
    <property type="protein sequence ID" value="CAF1501591.1"/>
    <property type="molecule type" value="Genomic_DNA"/>
</dbReference>
<dbReference type="GO" id="GO:0047527">
    <property type="term" value="F:2,3-dihydroxybenzoate-serine ligase activity"/>
    <property type="evidence" value="ECO:0007669"/>
    <property type="project" value="TreeGrafter"/>
</dbReference>
<feature type="region of interest" description="Disordered" evidence="1">
    <location>
        <begin position="1"/>
        <end position="22"/>
    </location>
</feature>
<dbReference type="SUPFAM" id="SSF52777">
    <property type="entry name" value="CoA-dependent acyltransferases"/>
    <property type="match status" value="2"/>
</dbReference>
<evidence type="ECO:0000313" key="5">
    <source>
        <dbReference type="Proteomes" id="UP000663832"/>
    </source>
</evidence>
<dbReference type="GO" id="GO:0009366">
    <property type="term" value="C:enterobactin synthetase complex"/>
    <property type="evidence" value="ECO:0007669"/>
    <property type="project" value="TreeGrafter"/>
</dbReference>
<dbReference type="GO" id="GO:0005829">
    <property type="term" value="C:cytosol"/>
    <property type="evidence" value="ECO:0007669"/>
    <property type="project" value="TreeGrafter"/>
</dbReference>
<dbReference type="GO" id="GO:0031177">
    <property type="term" value="F:phosphopantetheine binding"/>
    <property type="evidence" value="ECO:0007669"/>
    <property type="project" value="TreeGrafter"/>
</dbReference>
<gene>
    <name evidence="3" type="ORF">BJG266_LOCUS27667</name>
    <name evidence="4" type="ORF">QVE165_LOCUS43538</name>
</gene>
<evidence type="ECO:0000313" key="3">
    <source>
        <dbReference type="EMBL" id="CAF1215246.1"/>
    </source>
</evidence>